<dbReference type="PANTHER" id="PTHR10445:SF0">
    <property type="entry name" value="GENERAL TRANSCRIPTION FACTOR IIF SUBUNIT 2"/>
    <property type="match status" value="1"/>
</dbReference>
<comment type="caution">
    <text evidence="13">The sequence shown here is derived from an EMBL/GenBank/DDBJ whole genome shotgun (WGS) entry which is preliminary data.</text>
</comment>
<dbReference type="InterPro" id="IPR040504">
    <property type="entry name" value="TFIIF_beta_N"/>
</dbReference>
<evidence type="ECO:0000256" key="3">
    <source>
        <dbReference type="ARBA" id="ARBA00021453"/>
    </source>
</evidence>
<protein>
    <recommendedName>
        <fullName evidence="3">Transcription initiation factor IIF subunit beta</fullName>
    </recommendedName>
    <alternativeName>
        <fullName evidence="9">TFIIF medium subunit</fullName>
    </alternativeName>
    <alternativeName>
        <fullName evidence="8">TFIIF-beta</fullName>
    </alternativeName>
</protein>
<dbReference type="EMBL" id="CAHR02000295">
    <property type="protein sequence ID" value="CCG84728.1"/>
    <property type="molecule type" value="Genomic_DNA"/>
</dbReference>
<dbReference type="GO" id="GO:0006367">
    <property type="term" value="P:transcription initiation at RNA polymerase II promoter"/>
    <property type="evidence" value="ECO:0007669"/>
    <property type="project" value="InterPro"/>
</dbReference>
<evidence type="ECO:0000313" key="13">
    <source>
        <dbReference type="EMBL" id="CCG84728.1"/>
    </source>
</evidence>
<feature type="compositionally biased region" description="Basic and acidic residues" evidence="10">
    <location>
        <begin position="344"/>
        <end position="360"/>
    </location>
</feature>
<sequence length="379" mass="42839">MDVKPEVKQEPVPRKQYRPKDDDHTELDFSNANDKVWLVKLPKFLFDKWMASAPGTELGHLKMNEANRKEMKVVLSEEVVQDNKSDIEEETRPVTSDIPREYSLEMQNQTVTNTYVFSEPPARPWADRPSRSNTPAPEIEEEEADSKGASPSATGVDQPERRRAGGPDRSRKNLGGQILGGKVVHDCLVKPIDNALYRTLLRDRVSVADGPKRKIQIVYDATLSGNLMAPGSIVSIAPTGQTKSFIKSKPKLKSREIHARMSLDNLLDEIVKCFKQYEYWSLKAFKAHLKQPESYLKETLENIAMLHKRGPMTGKWQLKAETRNAMKGYAGLSQFDKSSTQKALADRDQDDQKIKSEHQGEAAPEGDDSDDDVEMEDRM</sequence>
<feature type="region of interest" description="Disordered" evidence="10">
    <location>
        <begin position="335"/>
        <end position="379"/>
    </location>
</feature>
<dbReference type="InterPro" id="IPR003196">
    <property type="entry name" value="TFIIF_beta"/>
</dbReference>
<keyword evidence="5" id="KW-0238">DNA-binding</keyword>
<organism evidence="13 14">
    <name type="scientific">Taphrina deformans (strain PYCC 5710 / ATCC 11124 / CBS 356.35 / IMI 108563 / JCM 9778 / NBRC 8474)</name>
    <name type="common">Peach leaf curl fungus</name>
    <name type="synonym">Lalaria deformans</name>
    <dbReference type="NCBI Taxonomy" id="1097556"/>
    <lineage>
        <taxon>Eukaryota</taxon>
        <taxon>Fungi</taxon>
        <taxon>Dikarya</taxon>
        <taxon>Ascomycota</taxon>
        <taxon>Taphrinomycotina</taxon>
        <taxon>Taphrinomycetes</taxon>
        <taxon>Taphrinales</taxon>
        <taxon>Taphrinaceae</taxon>
        <taxon>Taphrina</taxon>
    </lineage>
</organism>
<dbReference type="PANTHER" id="PTHR10445">
    <property type="entry name" value="GENERAL TRANSCRIPTION FACTOR IIF SUBUNIT 2"/>
    <property type="match status" value="1"/>
</dbReference>
<gene>
    <name evidence="13" type="ORF">TAPDE_005245</name>
</gene>
<evidence type="ECO:0000256" key="1">
    <source>
        <dbReference type="ARBA" id="ARBA00004123"/>
    </source>
</evidence>
<evidence type="ECO:0000256" key="4">
    <source>
        <dbReference type="ARBA" id="ARBA00023015"/>
    </source>
</evidence>
<evidence type="ECO:0000256" key="7">
    <source>
        <dbReference type="ARBA" id="ARBA00023242"/>
    </source>
</evidence>
<evidence type="ECO:0000256" key="9">
    <source>
        <dbReference type="ARBA" id="ARBA00081863"/>
    </source>
</evidence>
<accession>R4XJW0</accession>
<feature type="compositionally biased region" description="Basic and acidic residues" evidence="10">
    <location>
        <begin position="158"/>
        <end position="171"/>
    </location>
</feature>
<dbReference type="eggNOG" id="KOG2905">
    <property type="taxonomic scope" value="Eukaryota"/>
</dbReference>
<feature type="region of interest" description="Disordered" evidence="10">
    <location>
        <begin position="114"/>
        <end position="176"/>
    </location>
</feature>
<dbReference type="GO" id="GO:0005674">
    <property type="term" value="C:transcription factor TFIIF complex"/>
    <property type="evidence" value="ECO:0007669"/>
    <property type="project" value="InterPro"/>
</dbReference>
<dbReference type="AlphaFoldDB" id="R4XJW0"/>
<evidence type="ECO:0000256" key="10">
    <source>
        <dbReference type="SAM" id="MobiDB-lite"/>
    </source>
</evidence>
<dbReference type="InterPro" id="IPR011039">
    <property type="entry name" value="TFIIF_interaction"/>
</dbReference>
<dbReference type="OrthoDB" id="26094at2759"/>
<dbReference type="STRING" id="1097556.R4XJW0"/>
<dbReference type="FunFam" id="1.10.10.10:FF:000035">
    <property type="entry name" value="General transcription factor IIF subunit 2"/>
    <property type="match status" value="1"/>
</dbReference>
<feature type="domain" description="TFIIF beta subunit HTH" evidence="11">
    <location>
        <begin position="259"/>
        <end position="323"/>
    </location>
</feature>
<feature type="compositionally biased region" description="Acidic residues" evidence="10">
    <location>
        <begin position="364"/>
        <end position="379"/>
    </location>
</feature>
<dbReference type="SUPFAM" id="SSF50916">
    <property type="entry name" value="Rap30/74 interaction domains"/>
    <property type="match status" value="1"/>
</dbReference>
<dbReference type="CDD" id="cd07980">
    <property type="entry name" value="TFIIF_beta"/>
    <property type="match status" value="1"/>
</dbReference>
<dbReference type="Gene3D" id="1.10.10.10">
    <property type="entry name" value="Winged helix-like DNA-binding domain superfamily/Winged helix DNA-binding domain"/>
    <property type="match status" value="1"/>
</dbReference>
<evidence type="ECO:0000259" key="11">
    <source>
        <dbReference type="Pfam" id="PF02270"/>
    </source>
</evidence>
<evidence type="ECO:0000256" key="8">
    <source>
        <dbReference type="ARBA" id="ARBA00081473"/>
    </source>
</evidence>
<feature type="domain" description="TFIIF beta subunit N-terminal" evidence="12">
    <location>
        <begin position="33"/>
        <end position="192"/>
    </location>
</feature>
<evidence type="ECO:0000256" key="2">
    <source>
        <dbReference type="ARBA" id="ARBA00009543"/>
    </source>
</evidence>
<evidence type="ECO:0000313" key="14">
    <source>
        <dbReference type="Proteomes" id="UP000013776"/>
    </source>
</evidence>
<dbReference type="SUPFAM" id="SSF46785">
    <property type="entry name" value="Winged helix' DNA-binding domain"/>
    <property type="match status" value="1"/>
</dbReference>
<dbReference type="GO" id="GO:0003677">
    <property type="term" value="F:DNA binding"/>
    <property type="evidence" value="ECO:0007669"/>
    <property type="project" value="UniProtKB-KW"/>
</dbReference>
<keyword evidence="14" id="KW-1185">Reference proteome</keyword>
<evidence type="ECO:0000256" key="5">
    <source>
        <dbReference type="ARBA" id="ARBA00023125"/>
    </source>
</evidence>
<name>R4XJW0_TAPDE</name>
<reference evidence="13 14" key="1">
    <citation type="journal article" date="2013" name="MBio">
        <title>Genome sequencing of the plant pathogen Taphrina deformans, the causal agent of peach leaf curl.</title>
        <authorList>
            <person name="Cisse O.H."/>
            <person name="Almeida J.M.G.C.F."/>
            <person name="Fonseca A."/>
            <person name="Kumar A.A."/>
            <person name="Salojaervi J."/>
            <person name="Overmyer K."/>
            <person name="Hauser P.M."/>
            <person name="Pagni M."/>
        </authorList>
    </citation>
    <scope>NUCLEOTIDE SEQUENCE [LARGE SCALE GENOMIC DNA]</scope>
    <source>
        <strain evidence="14">PYCC 5710 / ATCC 11124 / CBS 356.35 / IMI 108563 / JCM 9778 / NBRC 8474</strain>
    </source>
</reference>
<comment type="similarity">
    <text evidence="2">Belongs to the TFIIF beta subunit family.</text>
</comment>
<dbReference type="InterPro" id="IPR036388">
    <property type="entry name" value="WH-like_DNA-bd_sf"/>
</dbReference>
<evidence type="ECO:0000256" key="6">
    <source>
        <dbReference type="ARBA" id="ARBA00023163"/>
    </source>
</evidence>
<dbReference type="InterPro" id="IPR036390">
    <property type="entry name" value="WH_DNA-bd_sf"/>
</dbReference>
<comment type="subcellular location">
    <subcellularLocation>
        <location evidence="1">Nucleus</location>
    </subcellularLocation>
</comment>
<dbReference type="Proteomes" id="UP000013776">
    <property type="component" value="Unassembled WGS sequence"/>
</dbReference>
<keyword evidence="6" id="KW-0804">Transcription</keyword>
<dbReference type="InterPro" id="IPR040450">
    <property type="entry name" value="TFIIF_beta_HTH"/>
</dbReference>
<evidence type="ECO:0000259" key="12">
    <source>
        <dbReference type="Pfam" id="PF17683"/>
    </source>
</evidence>
<feature type="compositionally biased region" description="Basic and acidic residues" evidence="10">
    <location>
        <begin position="1"/>
        <end position="27"/>
    </location>
</feature>
<dbReference type="VEuPathDB" id="FungiDB:TAPDE_005245"/>
<dbReference type="Pfam" id="PF17683">
    <property type="entry name" value="TFIIF_beta_N"/>
    <property type="match status" value="1"/>
</dbReference>
<feature type="region of interest" description="Disordered" evidence="10">
    <location>
        <begin position="1"/>
        <end position="28"/>
    </location>
</feature>
<proteinExistence type="inferred from homology"/>
<keyword evidence="4" id="KW-0805">Transcription regulation</keyword>
<dbReference type="Pfam" id="PF02270">
    <property type="entry name" value="TFIIF_beta"/>
    <property type="match status" value="1"/>
</dbReference>
<keyword evidence="7" id="KW-0539">Nucleus</keyword>